<accession>A0A2U3DUF9</accession>
<feature type="transmembrane region" description="Helical" evidence="1">
    <location>
        <begin position="149"/>
        <end position="173"/>
    </location>
</feature>
<keyword evidence="1" id="KW-1133">Transmembrane helix</keyword>
<proteinExistence type="predicted"/>
<keyword evidence="1" id="KW-0812">Transmembrane</keyword>
<gene>
    <name evidence="2" type="ORF">PCL_05621</name>
</gene>
<protein>
    <submittedName>
        <fullName evidence="2">Uncharacterized protein</fullName>
    </submittedName>
</protein>
<feature type="transmembrane region" description="Helical" evidence="1">
    <location>
        <begin position="205"/>
        <end position="227"/>
    </location>
</feature>
<evidence type="ECO:0000313" key="3">
    <source>
        <dbReference type="Proteomes" id="UP000245956"/>
    </source>
</evidence>
<sequence>MDGWTMDGWPVRPLAERTTGRGGVCIDFYLFATRVDSELRVPTGARTGQATRIHLVRRLIWSSLCIVVGAQPSLASTHRYSRRGGASFHDGRSLSTIAGRKVARRLIAQQSYTVFDIDLACNMLQSYRDGHVEVAAGETRPGSSQAHVVSSPVACGVAGAIVAVAVLAVRGGARSEVVRSRRWMDNDSFKREWPEQWRRARVVTVWDVVSLYVSYGLRGVCLGLFIWKVAEIVMR</sequence>
<reference evidence="2 3" key="1">
    <citation type="journal article" date="2016" name="Front. Microbiol.">
        <title>Genome and transcriptome sequences reveal the specific parasitism of the nematophagous Purpureocillium lilacinum 36-1.</title>
        <authorList>
            <person name="Xie J."/>
            <person name="Li S."/>
            <person name="Mo C."/>
            <person name="Xiao X."/>
            <person name="Peng D."/>
            <person name="Wang G."/>
            <person name="Xiao Y."/>
        </authorList>
    </citation>
    <scope>NUCLEOTIDE SEQUENCE [LARGE SCALE GENOMIC DNA]</scope>
    <source>
        <strain evidence="2 3">36-1</strain>
    </source>
</reference>
<evidence type="ECO:0000256" key="1">
    <source>
        <dbReference type="SAM" id="Phobius"/>
    </source>
</evidence>
<keyword evidence="1" id="KW-0472">Membrane</keyword>
<organism evidence="2 3">
    <name type="scientific">Purpureocillium lilacinum</name>
    <name type="common">Paecilomyces lilacinus</name>
    <dbReference type="NCBI Taxonomy" id="33203"/>
    <lineage>
        <taxon>Eukaryota</taxon>
        <taxon>Fungi</taxon>
        <taxon>Dikarya</taxon>
        <taxon>Ascomycota</taxon>
        <taxon>Pezizomycotina</taxon>
        <taxon>Sordariomycetes</taxon>
        <taxon>Hypocreomycetidae</taxon>
        <taxon>Hypocreales</taxon>
        <taxon>Ophiocordycipitaceae</taxon>
        <taxon>Purpureocillium</taxon>
    </lineage>
</organism>
<name>A0A2U3DUF9_PURLI</name>
<dbReference type="AlphaFoldDB" id="A0A2U3DUF9"/>
<comment type="caution">
    <text evidence="2">The sequence shown here is derived from an EMBL/GenBank/DDBJ whole genome shotgun (WGS) entry which is preliminary data.</text>
</comment>
<dbReference type="Proteomes" id="UP000245956">
    <property type="component" value="Unassembled WGS sequence"/>
</dbReference>
<dbReference type="EMBL" id="LCWV01000029">
    <property type="protein sequence ID" value="PWI65893.1"/>
    <property type="molecule type" value="Genomic_DNA"/>
</dbReference>
<evidence type="ECO:0000313" key="2">
    <source>
        <dbReference type="EMBL" id="PWI65893.1"/>
    </source>
</evidence>